<dbReference type="Pfam" id="PF00805">
    <property type="entry name" value="Pentapeptide"/>
    <property type="match status" value="1"/>
</dbReference>
<dbReference type="EMBL" id="JBHSWJ010000002">
    <property type="protein sequence ID" value="MFC6712953.1"/>
    <property type="molecule type" value="Genomic_DNA"/>
</dbReference>
<dbReference type="SUPFAM" id="SSF109854">
    <property type="entry name" value="DinB/YfiT-like putative metalloenzymes"/>
    <property type="match status" value="1"/>
</dbReference>
<dbReference type="Proteomes" id="UP001596356">
    <property type="component" value="Unassembled WGS sequence"/>
</dbReference>
<evidence type="ECO:0000313" key="2">
    <source>
        <dbReference type="EMBL" id="MFC6712953.1"/>
    </source>
</evidence>
<dbReference type="Gene3D" id="2.160.20.80">
    <property type="entry name" value="E3 ubiquitin-protein ligase SopA"/>
    <property type="match status" value="1"/>
</dbReference>
<evidence type="ECO:0000259" key="1">
    <source>
        <dbReference type="Pfam" id="PF12867"/>
    </source>
</evidence>
<gene>
    <name evidence="2" type="ORF">ACFQBT_03480</name>
</gene>
<dbReference type="RefSeq" id="WP_377820407.1">
    <property type="nucleotide sequence ID" value="NZ_JBHSWJ010000002.1"/>
</dbReference>
<organism evidence="2 3">
    <name type="scientific">Branchiibius cervicis</name>
    <dbReference type="NCBI Taxonomy" id="908252"/>
    <lineage>
        <taxon>Bacteria</taxon>
        <taxon>Bacillati</taxon>
        <taxon>Actinomycetota</taxon>
        <taxon>Actinomycetes</taxon>
        <taxon>Micrococcales</taxon>
        <taxon>Dermacoccaceae</taxon>
        <taxon>Branchiibius</taxon>
    </lineage>
</organism>
<evidence type="ECO:0000313" key="3">
    <source>
        <dbReference type="Proteomes" id="UP001596356"/>
    </source>
</evidence>
<keyword evidence="3" id="KW-1185">Reference proteome</keyword>
<dbReference type="InterPro" id="IPR024775">
    <property type="entry name" value="DinB-like"/>
</dbReference>
<dbReference type="SUPFAM" id="SSF141571">
    <property type="entry name" value="Pentapeptide repeat-like"/>
    <property type="match status" value="1"/>
</dbReference>
<protein>
    <submittedName>
        <fullName evidence="2">DinB family protein</fullName>
    </submittedName>
</protein>
<dbReference type="InterPro" id="IPR034660">
    <property type="entry name" value="DinB/YfiT-like"/>
</dbReference>
<comment type="caution">
    <text evidence="2">The sequence shown here is derived from an EMBL/GenBank/DDBJ whole genome shotgun (WGS) entry which is preliminary data.</text>
</comment>
<name>A0ABW2AQ53_9MICO</name>
<dbReference type="Pfam" id="PF12867">
    <property type="entry name" value="DinB_2"/>
    <property type="match status" value="1"/>
</dbReference>
<dbReference type="InterPro" id="IPR001646">
    <property type="entry name" value="5peptide_repeat"/>
</dbReference>
<accession>A0ABW2AQ53</accession>
<dbReference type="Gene3D" id="1.20.120.450">
    <property type="entry name" value="dinb family like domain"/>
    <property type="match status" value="1"/>
</dbReference>
<feature type="domain" description="DinB-like" evidence="1">
    <location>
        <begin position="101"/>
        <end position="243"/>
    </location>
</feature>
<reference evidence="3" key="1">
    <citation type="journal article" date="2019" name="Int. J. Syst. Evol. Microbiol.">
        <title>The Global Catalogue of Microorganisms (GCM) 10K type strain sequencing project: providing services to taxonomists for standard genome sequencing and annotation.</title>
        <authorList>
            <consortium name="The Broad Institute Genomics Platform"/>
            <consortium name="The Broad Institute Genome Sequencing Center for Infectious Disease"/>
            <person name="Wu L."/>
            <person name="Ma J."/>
        </authorList>
    </citation>
    <scope>NUCLEOTIDE SEQUENCE [LARGE SCALE GENOMIC DNA]</scope>
    <source>
        <strain evidence="3">NBRC 106593</strain>
    </source>
</reference>
<sequence length="254" mass="28078">MVDFESEDLGGSTFSRVRLAGSDFSRVELTGAHFWEVDLAGSRFDNVNLQDVHIQGDIDGLTVNGVPVAPLVQAELTRLYPEYAGLNPTDAQGYRDSWARLAAVWDATIARATTLDAATLNAHVGQEWSFIQTLRHLSFAITSWLDAAILGRANPWQPLDLPWDQMPPHPDVPSDRDADVSLADARGLYDASAARLSAYLADLTDDRLEQAALGSPNPNWPDERPTVAEALRVVFNEAFWHHRFAVRDLDELTS</sequence>
<proteinExistence type="predicted"/>